<dbReference type="Proteomes" id="UP000319557">
    <property type="component" value="Chromosome"/>
</dbReference>
<dbReference type="KEGG" id="ruv:EC9_19080"/>
<organism evidence="2 3">
    <name type="scientific">Rosistilla ulvae</name>
    <dbReference type="NCBI Taxonomy" id="1930277"/>
    <lineage>
        <taxon>Bacteria</taxon>
        <taxon>Pseudomonadati</taxon>
        <taxon>Planctomycetota</taxon>
        <taxon>Planctomycetia</taxon>
        <taxon>Pirellulales</taxon>
        <taxon>Pirellulaceae</taxon>
        <taxon>Rosistilla</taxon>
    </lineage>
</organism>
<feature type="transmembrane region" description="Helical" evidence="1">
    <location>
        <begin position="58"/>
        <end position="79"/>
    </location>
</feature>
<accession>A0A517LYQ6</accession>
<evidence type="ECO:0000313" key="2">
    <source>
        <dbReference type="EMBL" id="QDS87729.1"/>
    </source>
</evidence>
<dbReference type="AlphaFoldDB" id="A0A517LYQ6"/>
<proteinExistence type="predicted"/>
<dbReference type="RefSeq" id="WP_145344286.1">
    <property type="nucleotide sequence ID" value="NZ_CP036261.1"/>
</dbReference>
<gene>
    <name evidence="2" type="ORF">EC9_19080</name>
</gene>
<feature type="transmembrane region" description="Helical" evidence="1">
    <location>
        <begin position="26"/>
        <end position="46"/>
    </location>
</feature>
<reference evidence="2 3" key="1">
    <citation type="submission" date="2019-02" db="EMBL/GenBank/DDBJ databases">
        <title>Deep-cultivation of Planctomycetes and their phenomic and genomic characterization uncovers novel biology.</title>
        <authorList>
            <person name="Wiegand S."/>
            <person name="Jogler M."/>
            <person name="Boedeker C."/>
            <person name="Pinto D."/>
            <person name="Vollmers J."/>
            <person name="Rivas-Marin E."/>
            <person name="Kohn T."/>
            <person name="Peeters S.H."/>
            <person name="Heuer A."/>
            <person name="Rast P."/>
            <person name="Oberbeckmann S."/>
            <person name="Bunk B."/>
            <person name="Jeske O."/>
            <person name="Meyerdierks A."/>
            <person name="Storesund J.E."/>
            <person name="Kallscheuer N."/>
            <person name="Luecker S."/>
            <person name="Lage O.M."/>
            <person name="Pohl T."/>
            <person name="Merkel B.J."/>
            <person name="Hornburger P."/>
            <person name="Mueller R.-W."/>
            <person name="Bruemmer F."/>
            <person name="Labrenz M."/>
            <person name="Spormann A.M."/>
            <person name="Op den Camp H."/>
            <person name="Overmann J."/>
            <person name="Amann R."/>
            <person name="Jetten M.S.M."/>
            <person name="Mascher T."/>
            <person name="Medema M.H."/>
            <person name="Devos D.P."/>
            <person name="Kaster A.-K."/>
            <person name="Ovreas L."/>
            <person name="Rohde M."/>
            <person name="Galperin M.Y."/>
            <person name="Jogler C."/>
        </authorList>
    </citation>
    <scope>NUCLEOTIDE SEQUENCE [LARGE SCALE GENOMIC DNA]</scope>
    <source>
        <strain evidence="2 3">EC9</strain>
    </source>
</reference>
<name>A0A517LYQ6_9BACT</name>
<keyword evidence="1" id="KW-0472">Membrane</keyword>
<evidence type="ECO:0000313" key="3">
    <source>
        <dbReference type="Proteomes" id="UP000319557"/>
    </source>
</evidence>
<keyword evidence="3" id="KW-1185">Reference proteome</keyword>
<dbReference type="EMBL" id="CP036261">
    <property type="protein sequence ID" value="QDS87729.1"/>
    <property type="molecule type" value="Genomic_DNA"/>
</dbReference>
<evidence type="ECO:0000256" key="1">
    <source>
        <dbReference type="SAM" id="Phobius"/>
    </source>
</evidence>
<dbReference type="OrthoDB" id="282116at2"/>
<keyword evidence="1" id="KW-0812">Transmembrane</keyword>
<keyword evidence="1" id="KW-1133">Transmembrane helix</keyword>
<protein>
    <submittedName>
        <fullName evidence="2">Uncharacterized protein</fullName>
    </submittedName>
</protein>
<sequence length="92" mass="10650">MNASKHKSKRVTDPPSWFERPRNINAMIAGLVIVCGLLVVADLFYTNPHPHFDLETSFGFQAWFGFVSFVVIVFLGRILRMIVGRKEDYYDR</sequence>